<dbReference type="Proteomes" id="UP000011682">
    <property type="component" value="Unassembled WGS sequence"/>
</dbReference>
<dbReference type="AlphaFoldDB" id="S9P988"/>
<dbReference type="EMBL" id="ANAH02000011">
    <property type="protein sequence ID" value="EPX60985.1"/>
    <property type="molecule type" value="Genomic_DNA"/>
</dbReference>
<dbReference type="InterPro" id="IPR036188">
    <property type="entry name" value="FAD/NAD-bd_sf"/>
</dbReference>
<dbReference type="PRINTS" id="PR00420">
    <property type="entry name" value="RNGMNOXGNASE"/>
</dbReference>
<name>S9P988_CYSF2</name>
<sequence>MDTPDFEARPPRVSSHDVVVVGGGVAGLSAALTLVRAGLSACVLERTDYSPWRPGETLSPVAYAELQQLLAPEPLALETEGFLVSHGLEATWGSEQPHHHSFLTNPYGSGWHVERRHLDALLARHVQAHQVPMWRQSCVTHLERRERGWRVRARTPEGPLELRCSALVDATGRSAQVARHCGVRRLDWDELCSVSAILDRPPGHQERQLVVEATPLGWWYAAPLPQGRLILTLMSDVDVLERHGALKPAGWSALFSSTRQLSGRLGPLPAVARLQVRRCETSRLEHAAGADWAAVGDAAAMWDPLSSSGILKGLRTGREAARALVAALGGDGGALKDYDRRRAEEFTHYLFARQAHYAQERRWAGEDFWRRRLGTSVAA</sequence>
<organism evidence="1 2">
    <name type="scientific">Cystobacter fuscus (strain ATCC 25194 / DSM 2262 / NBRC 100088 / M29)</name>
    <dbReference type="NCBI Taxonomy" id="1242864"/>
    <lineage>
        <taxon>Bacteria</taxon>
        <taxon>Pseudomonadati</taxon>
        <taxon>Myxococcota</taxon>
        <taxon>Myxococcia</taxon>
        <taxon>Myxococcales</taxon>
        <taxon>Cystobacterineae</taxon>
        <taxon>Archangiaceae</taxon>
        <taxon>Cystobacter</taxon>
    </lineage>
</organism>
<dbReference type="Gene3D" id="3.30.9.100">
    <property type="match status" value="1"/>
</dbReference>
<dbReference type="Gene3D" id="3.50.50.60">
    <property type="entry name" value="FAD/NAD(P)-binding domain"/>
    <property type="match status" value="1"/>
</dbReference>
<evidence type="ECO:0008006" key="3">
    <source>
        <dbReference type="Google" id="ProtNLM"/>
    </source>
</evidence>
<protein>
    <recommendedName>
        <fullName evidence="3">Dehydrogenase flavoprotein LodB</fullName>
    </recommendedName>
</protein>
<comment type="caution">
    <text evidence="1">The sequence shown here is derived from an EMBL/GenBank/DDBJ whole genome shotgun (WGS) entry which is preliminary data.</text>
</comment>
<dbReference type="PANTHER" id="PTHR43747">
    <property type="entry name" value="FAD-BINDING PROTEIN"/>
    <property type="match status" value="1"/>
</dbReference>
<dbReference type="PANTHER" id="PTHR43747:SF1">
    <property type="entry name" value="SLR1998 PROTEIN"/>
    <property type="match status" value="1"/>
</dbReference>
<reference evidence="1" key="1">
    <citation type="submission" date="2013-05" db="EMBL/GenBank/DDBJ databases">
        <title>Genome assembly of Cystobacter fuscus DSM 2262.</title>
        <authorList>
            <person name="Sharma G."/>
            <person name="Khatri I."/>
            <person name="Kaur C."/>
            <person name="Mayilraj S."/>
            <person name="Subramanian S."/>
        </authorList>
    </citation>
    <scope>NUCLEOTIDE SEQUENCE [LARGE SCALE GENOMIC DNA]</scope>
    <source>
        <strain evidence="1">DSM 2262</strain>
    </source>
</reference>
<dbReference type="SUPFAM" id="SSF51905">
    <property type="entry name" value="FAD/NAD(P)-binding domain"/>
    <property type="match status" value="1"/>
</dbReference>
<accession>S9P988</accession>
<evidence type="ECO:0000313" key="2">
    <source>
        <dbReference type="Proteomes" id="UP000011682"/>
    </source>
</evidence>
<gene>
    <name evidence="1" type="ORF">D187_001637</name>
</gene>
<dbReference type="Pfam" id="PF12831">
    <property type="entry name" value="FAD_oxidored"/>
    <property type="match status" value="1"/>
</dbReference>
<proteinExistence type="predicted"/>
<dbReference type="InterPro" id="IPR050816">
    <property type="entry name" value="Flavin-dep_Halogenase_NPB"/>
</dbReference>
<dbReference type="eggNOG" id="COG0644">
    <property type="taxonomic scope" value="Bacteria"/>
</dbReference>
<keyword evidence="2" id="KW-1185">Reference proteome</keyword>
<evidence type="ECO:0000313" key="1">
    <source>
        <dbReference type="EMBL" id="EPX60985.1"/>
    </source>
</evidence>